<keyword evidence="4" id="KW-1015">Disulfide bond</keyword>
<evidence type="ECO:0000256" key="4">
    <source>
        <dbReference type="ARBA" id="ARBA00023157"/>
    </source>
</evidence>
<dbReference type="GO" id="GO:0005179">
    <property type="term" value="F:hormone activity"/>
    <property type="evidence" value="ECO:0007669"/>
    <property type="project" value="UniProtKB-KW"/>
</dbReference>
<comment type="caution">
    <text evidence="5">The sequence shown here is derived from an EMBL/GenBank/DDBJ whole genome shotgun (WGS) entry which is preliminary data.</text>
</comment>
<reference evidence="5" key="1">
    <citation type="submission" date="2023-10" db="EMBL/GenBank/DDBJ databases">
        <title>Genome assembly of Pristionchus species.</title>
        <authorList>
            <person name="Yoshida K."/>
            <person name="Sommer R.J."/>
        </authorList>
    </citation>
    <scope>NUCLEOTIDE SEQUENCE</scope>
    <source>
        <strain evidence="5">RS0144</strain>
    </source>
</reference>
<evidence type="ECO:0000313" key="6">
    <source>
        <dbReference type="Proteomes" id="UP001432027"/>
    </source>
</evidence>
<accession>A0AAV5U4T0</accession>
<dbReference type="InterPro" id="IPR004978">
    <property type="entry name" value="Stanniocalcin"/>
</dbReference>
<sequence>LFFPVLINIIIIKSPCTPIHNKKTGTIDGITVPKPIVALYRWLGLGKLDSSKAQPFDGTKEELREKLITTLKVFKYHGNIGDLADGIIYVFVHKGTLTQACRMHSIVESTFNKYVRAVKIFIDFKKSPCAIESRRNSEVTSEADKVNGFIEPLLQPHHISPQKEAEEQQND</sequence>
<dbReference type="PANTHER" id="PTHR11245:SF6">
    <property type="entry name" value="DUF19 DOMAIN-CONTAINING PROTEIN"/>
    <property type="match status" value="1"/>
</dbReference>
<proteinExistence type="inferred from homology"/>
<dbReference type="EMBL" id="BTSX01000005">
    <property type="protein sequence ID" value="GMT01453.1"/>
    <property type="molecule type" value="Genomic_DNA"/>
</dbReference>
<protein>
    <submittedName>
        <fullName evidence="5">Uncharacterized protein</fullName>
    </submittedName>
</protein>
<name>A0AAV5U4T0_9BILA</name>
<dbReference type="Proteomes" id="UP001432027">
    <property type="component" value="Unassembled WGS sequence"/>
</dbReference>
<evidence type="ECO:0000256" key="2">
    <source>
        <dbReference type="ARBA" id="ARBA00011748"/>
    </source>
</evidence>
<feature type="non-terminal residue" evidence="5">
    <location>
        <position position="1"/>
    </location>
</feature>
<dbReference type="PANTHER" id="PTHR11245">
    <property type="entry name" value="STANNIOCALCIN"/>
    <property type="match status" value="1"/>
</dbReference>
<organism evidence="5 6">
    <name type="scientific">Pristionchus entomophagus</name>
    <dbReference type="NCBI Taxonomy" id="358040"/>
    <lineage>
        <taxon>Eukaryota</taxon>
        <taxon>Metazoa</taxon>
        <taxon>Ecdysozoa</taxon>
        <taxon>Nematoda</taxon>
        <taxon>Chromadorea</taxon>
        <taxon>Rhabditida</taxon>
        <taxon>Rhabditina</taxon>
        <taxon>Diplogasteromorpha</taxon>
        <taxon>Diplogasteroidea</taxon>
        <taxon>Neodiplogasteridae</taxon>
        <taxon>Pristionchus</taxon>
    </lineage>
</organism>
<keyword evidence="3" id="KW-0372">Hormone</keyword>
<keyword evidence="6" id="KW-1185">Reference proteome</keyword>
<dbReference type="AlphaFoldDB" id="A0AAV5U4T0"/>
<evidence type="ECO:0000256" key="1">
    <source>
        <dbReference type="ARBA" id="ARBA00008693"/>
    </source>
</evidence>
<evidence type="ECO:0000256" key="3">
    <source>
        <dbReference type="ARBA" id="ARBA00022702"/>
    </source>
</evidence>
<evidence type="ECO:0000313" key="5">
    <source>
        <dbReference type="EMBL" id="GMT01453.1"/>
    </source>
</evidence>
<comment type="subunit">
    <text evidence="2">Homodimer; disulfide-linked.</text>
</comment>
<dbReference type="GO" id="GO:0006874">
    <property type="term" value="P:intracellular calcium ion homeostasis"/>
    <property type="evidence" value="ECO:0007669"/>
    <property type="project" value="TreeGrafter"/>
</dbReference>
<comment type="similarity">
    <text evidence="1">Belongs to the stanniocalcin family.</text>
</comment>
<dbReference type="GO" id="GO:0005615">
    <property type="term" value="C:extracellular space"/>
    <property type="evidence" value="ECO:0007669"/>
    <property type="project" value="TreeGrafter"/>
</dbReference>
<gene>
    <name evidence="5" type="ORF">PENTCL1PPCAC_23627</name>
</gene>